<feature type="region of interest" description="Disordered" evidence="1">
    <location>
        <begin position="1"/>
        <end position="65"/>
    </location>
</feature>
<dbReference type="EMBL" id="HBJA01094624">
    <property type="protein sequence ID" value="CAE0821649.1"/>
    <property type="molecule type" value="Transcribed_RNA"/>
</dbReference>
<gene>
    <name evidence="2" type="ORF">EGYM00163_LOCUS32824</name>
</gene>
<evidence type="ECO:0000313" key="2">
    <source>
        <dbReference type="EMBL" id="CAE0821649.1"/>
    </source>
</evidence>
<accession>A0A7S4LD56</accession>
<proteinExistence type="predicted"/>
<protein>
    <submittedName>
        <fullName evidence="2">Uncharacterized protein</fullName>
    </submittedName>
</protein>
<name>A0A7S4LD56_9EUGL</name>
<reference evidence="2" key="1">
    <citation type="submission" date="2021-01" db="EMBL/GenBank/DDBJ databases">
        <authorList>
            <person name="Corre E."/>
            <person name="Pelletier E."/>
            <person name="Niang G."/>
            <person name="Scheremetjew M."/>
            <person name="Finn R."/>
            <person name="Kale V."/>
            <person name="Holt S."/>
            <person name="Cochrane G."/>
            <person name="Meng A."/>
            <person name="Brown T."/>
            <person name="Cohen L."/>
        </authorList>
    </citation>
    <scope>NUCLEOTIDE SEQUENCE</scope>
    <source>
        <strain evidence="2">CCMP1594</strain>
    </source>
</reference>
<dbReference type="AlphaFoldDB" id="A0A7S4LD56"/>
<organism evidence="2">
    <name type="scientific">Eutreptiella gymnastica</name>
    <dbReference type="NCBI Taxonomy" id="73025"/>
    <lineage>
        <taxon>Eukaryota</taxon>
        <taxon>Discoba</taxon>
        <taxon>Euglenozoa</taxon>
        <taxon>Euglenida</taxon>
        <taxon>Spirocuta</taxon>
        <taxon>Euglenophyceae</taxon>
        <taxon>Eutreptiales</taxon>
        <taxon>Eutreptiaceae</taxon>
        <taxon>Eutreptiella</taxon>
    </lineage>
</organism>
<sequence>MEMILQTVPPERRGSGDRGPGWGGHRQKNHEGKWSECTKASPAPEVPDRARERVGGGSVGRGAGRWMRRHNTPCLAVKVSTEGQCGRGGAIGGVFAQRQLLR</sequence>
<evidence type="ECO:0000256" key="1">
    <source>
        <dbReference type="SAM" id="MobiDB-lite"/>
    </source>
</evidence>